<sequence length="412" mass="46565">MKDLLSRDWCQRAWTFQELALAYTLVILCGDAAVDWDAFIRGLDAFYPKTERYGRLGADEETLDYWLDWVRRHFKEGLAKREPQDFQIKYAFITYIGGTSLVLVFAGLGLFDLSRDNGFVPIHVLGATTPSTLKLDSKETPLYGALYALRNRVAPNPKDRSYALYVPDWTTVLDETWVDDKYLYNTNEHSATPRLQAHVFIQDYELSVKGTFFGAVSLSSKPLESIEQHDLDTDTSSLKSSRFIGQVLEICRWISVLRKEIPLVDAYGPVSKAVFPVLEGRMTNLRDPNTLHFNSMYRLFVGHNPKVLDGEPEAVEHLLEAFSRNSDAFAYMISCFRKFGGRRNLLVLSNGYIGSGPPFTKVVLIAGVPVPMVVRRQDDGTGRYVLIGPAFVPGVMEGEHWGRGEPEEMVLV</sequence>
<dbReference type="InterPro" id="IPR052895">
    <property type="entry name" value="HetReg/Transcr_Mod"/>
</dbReference>
<gene>
    <name evidence="2 4" type="ORF">BDZ99DRAFT_567200</name>
</gene>
<dbReference type="GeneID" id="54468555"/>
<reference evidence="4" key="3">
    <citation type="submission" date="2025-04" db="UniProtKB">
        <authorList>
            <consortium name="RefSeq"/>
        </authorList>
    </citation>
    <scope>IDENTIFICATION</scope>
    <source>
        <strain evidence="4">CBS 304.34</strain>
    </source>
</reference>
<keyword evidence="3" id="KW-1185">Reference proteome</keyword>
<keyword evidence="1" id="KW-1133">Transmembrane helix</keyword>
<reference evidence="4" key="2">
    <citation type="submission" date="2020-04" db="EMBL/GenBank/DDBJ databases">
        <authorList>
            <consortium name="NCBI Genome Project"/>
        </authorList>
    </citation>
    <scope>NUCLEOTIDE SEQUENCE</scope>
    <source>
        <strain evidence="4">CBS 304.34</strain>
    </source>
</reference>
<evidence type="ECO:0008006" key="5">
    <source>
        <dbReference type="Google" id="ProtNLM"/>
    </source>
</evidence>
<dbReference type="Proteomes" id="UP000504636">
    <property type="component" value="Unplaced"/>
</dbReference>
<dbReference type="RefSeq" id="XP_033582299.1">
    <property type="nucleotide sequence ID" value="XM_033727662.1"/>
</dbReference>
<keyword evidence="1" id="KW-0472">Membrane</keyword>
<dbReference type="EMBL" id="MU003694">
    <property type="protein sequence ID" value="KAF2815335.1"/>
    <property type="molecule type" value="Genomic_DNA"/>
</dbReference>
<dbReference type="AlphaFoldDB" id="A0A6A6Z577"/>
<feature type="transmembrane region" description="Helical" evidence="1">
    <location>
        <begin position="90"/>
        <end position="111"/>
    </location>
</feature>
<evidence type="ECO:0000313" key="4">
    <source>
        <dbReference type="RefSeq" id="XP_033582299.1"/>
    </source>
</evidence>
<name>A0A6A6Z577_9PEZI</name>
<evidence type="ECO:0000313" key="2">
    <source>
        <dbReference type="EMBL" id="KAF2815335.1"/>
    </source>
</evidence>
<protein>
    <recommendedName>
        <fullName evidence="5">Heterokaryon incompatibility domain-containing protein</fullName>
    </recommendedName>
</protein>
<organism evidence="2">
    <name type="scientific">Mytilinidion resinicola</name>
    <dbReference type="NCBI Taxonomy" id="574789"/>
    <lineage>
        <taxon>Eukaryota</taxon>
        <taxon>Fungi</taxon>
        <taxon>Dikarya</taxon>
        <taxon>Ascomycota</taxon>
        <taxon>Pezizomycotina</taxon>
        <taxon>Dothideomycetes</taxon>
        <taxon>Pleosporomycetidae</taxon>
        <taxon>Mytilinidiales</taxon>
        <taxon>Mytilinidiaceae</taxon>
        <taxon>Mytilinidion</taxon>
    </lineage>
</organism>
<dbReference type="PANTHER" id="PTHR24148">
    <property type="entry name" value="ANKYRIN REPEAT DOMAIN-CONTAINING PROTEIN 39 HOMOLOG-RELATED"/>
    <property type="match status" value="1"/>
</dbReference>
<dbReference type="Pfam" id="PF26639">
    <property type="entry name" value="Het-6_barrel"/>
    <property type="match status" value="1"/>
</dbReference>
<reference evidence="2 4" key="1">
    <citation type="journal article" date="2020" name="Stud. Mycol.">
        <title>101 Dothideomycetes genomes: a test case for predicting lifestyles and emergence of pathogens.</title>
        <authorList>
            <person name="Haridas S."/>
            <person name="Albert R."/>
            <person name="Binder M."/>
            <person name="Bloem J."/>
            <person name="Labutti K."/>
            <person name="Salamov A."/>
            <person name="Andreopoulos B."/>
            <person name="Baker S."/>
            <person name="Barry K."/>
            <person name="Bills G."/>
            <person name="Bluhm B."/>
            <person name="Cannon C."/>
            <person name="Castanera R."/>
            <person name="Culley D."/>
            <person name="Daum C."/>
            <person name="Ezra D."/>
            <person name="Gonzalez J."/>
            <person name="Henrissat B."/>
            <person name="Kuo A."/>
            <person name="Liang C."/>
            <person name="Lipzen A."/>
            <person name="Lutzoni F."/>
            <person name="Magnuson J."/>
            <person name="Mondo S."/>
            <person name="Nolan M."/>
            <person name="Ohm R."/>
            <person name="Pangilinan J."/>
            <person name="Park H.-J."/>
            <person name="Ramirez L."/>
            <person name="Alfaro M."/>
            <person name="Sun H."/>
            <person name="Tritt A."/>
            <person name="Yoshinaga Y."/>
            <person name="Zwiers L.-H."/>
            <person name="Turgeon B."/>
            <person name="Goodwin S."/>
            <person name="Spatafora J."/>
            <person name="Crous P."/>
            <person name="Grigoriev I."/>
        </authorList>
    </citation>
    <scope>NUCLEOTIDE SEQUENCE</scope>
    <source>
        <strain evidence="2 4">CBS 304.34</strain>
    </source>
</reference>
<evidence type="ECO:0000313" key="3">
    <source>
        <dbReference type="Proteomes" id="UP000504636"/>
    </source>
</evidence>
<dbReference type="OrthoDB" id="2157530at2759"/>
<keyword evidence="1" id="KW-0812">Transmembrane</keyword>
<evidence type="ECO:0000256" key="1">
    <source>
        <dbReference type="SAM" id="Phobius"/>
    </source>
</evidence>
<dbReference type="PANTHER" id="PTHR24148:SF64">
    <property type="entry name" value="HETEROKARYON INCOMPATIBILITY DOMAIN-CONTAINING PROTEIN"/>
    <property type="match status" value="1"/>
</dbReference>
<proteinExistence type="predicted"/>
<accession>A0A6A6Z577</accession>